<dbReference type="InterPro" id="IPR055568">
    <property type="entry name" value="DUF7144"/>
</dbReference>
<evidence type="ECO:0000256" key="1">
    <source>
        <dbReference type="SAM" id="Phobius"/>
    </source>
</evidence>
<evidence type="ECO:0000313" key="3">
    <source>
        <dbReference type="EMBL" id="ABG08753.1"/>
    </source>
</evidence>
<gene>
    <name evidence="3" type="ordered locus">Mmcs_2645</name>
</gene>
<feature type="transmembrane region" description="Helical" evidence="1">
    <location>
        <begin position="64"/>
        <end position="83"/>
    </location>
</feature>
<keyword evidence="1" id="KW-1133">Transmembrane helix</keyword>
<dbReference type="EMBL" id="CP000384">
    <property type="protein sequence ID" value="ABG08753.1"/>
    <property type="molecule type" value="Genomic_DNA"/>
</dbReference>
<feature type="domain" description="DUF7144" evidence="2">
    <location>
        <begin position="22"/>
        <end position="130"/>
    </location>
</feature>
<sequence>MVDNSPEDAPPTGGRRGGASLAGGLFVVAAGLFSFLLGLSTLFYDQFLRYGPRWVFKLNEPWWGLIHVVLGVGMVLVGFAAMTGARWASTIALALTTAATALMVIWTIYYPAWTVPAIILGMLAIGALLIADPVRRP</sequence>
<feature type="transmembrane region" description="Helical" evidence="1">
    <location>
        <begin position="90"/>
        <end position="109"/>
    </location>
</feature>
<protein>
    <recommendedName>
        <fullName evidence="2">DUF7144 domain-containing protein</fullName>
    </recommendedName>
</protein>
<dbReference type="Pfam" id="PF23636">
    <property type="entry name" value="DUF7144"/>
    <property type="match status" value="1"/>
</dbReference>
<evidence type="ECO:0000259" key="2">
    <source>
        <dbReference type="Pfam" id="PF23636"/>
    </source>
</evidence>
<keyword evidence="1" id="KW-0472">Membrane</keyword>
<organism evidence="3">
    <name type="scientific">Mycobacterium sp. (strain MCS)</name>
    <dbReference type="NCBI Taxonomy" id="164756"/>
    <lineage>
        <taxon>Bacteria</taxon>
        <taxon>Bacillati</taxon>
        <taxon>Actinomycetota</taxon>
        <taxon>Actinomycetes</taxon>
        <taxon>Mycobacteriales</taxon>
        <taxon>Mycobacteriaceae</taxon>
        <taxon>Mycobacterium</taxon>
    </lineage>
</organism>
<accession>A0A5Q5BKB4</accession>
<reference evidence="3" key="1">
    <citation type="submission" date="2006-06" db="EMBL/GenBank/DDBJ databases">
        <title>Complete sequence of chromosome of Mycobacterium sp. MCS.</title>
        <authorList>
            <consortium name="US DOE Joint Genome Institute"/>
            <person name="Copeland A."/>
            <person name="Lucas S."/>
            <person name="Lapidus A."/>
            <person name="Barry K."/>
            <person name="Detter J.C."/>
            <person name="Glavina del Rio T."/>
            <person name="Hammon N."/>
            <person name="Israni S."/>
            <person name="Dalin E."/>
            <person name="Tice H."/>
            <person name="Pitluck S."/>
            <person name="Martinez M."/>
            <person name="Schmutz J."/>
            <person name="Larimer F."/>
            <person name="Land M."/>
            <person name="Hauser L."/>
            <person name="Kyrpides N."/>
            <person name="Kim E."/>
            <person name="Miller C.D."/>
            <person name="Hughes J.E."/>
            <person name="Anderson A.J."/>
            <person name="Sims R.C."/>
            <person name="Richardson P."/>
        </authorList>
    </citation>
    <scope>NUCLEOTIDE SEQUENCE [LARGE SCALE GENOMIC DNA]</scope>
    <source>
        <strain evidence="3">MCS</strain>
    </source>
</reference>
<feature type="transmembrane region" description="Helical" evidence="1">
    <location>
        <begin position="115"/>
        <end position="134"/>
    </location>
</feature>
<keyword evidence="1" id="KW-0812">Transmembrane</keyword>
<proteinExistence type="predicted"/>
<dbReference type="AlphaFoldDB" id="A0A5Q5BKB4"/>
<dbReference type="KEGG" id="mmc:Mmcs_2645"/>
<name>A0A5Q5BKB4_MYCSS</name>
<feature type="transmembrane region" description="Helical" evidence="1">
    <location>
        <begin position="21"/>
        <end position="44"/>
    </location>
</feature>